<dbReference type="SMART" id="SM00895">
    <property type="entry name" value="FCD"/>
    <property type="match status" value="1"/>
</dbReference>
<keyword evidence="3" id="KW-0804">Transcription</keyword>
<dbReference type="Proteomes" id="UP001589838">
    <property type="component" value="Unassembled WGS sequence"/>
</dbReference>
<dbReference type="PROSITE" id="PS50949">
    <property type="entry name" value="HTH_GNTR"/>
    <property type="match status" value="1"/>
</dbReference>
<dbReference type="Pfam" id="PF00392">
    <property type="entry name" value="GntR"/>
    <property type="match status" value="1"/>
</dbReference>
<evidence type="ECO:0000259" key="4">
    <source>
        <dbReference type="PROSITE" id="PS50949"/>
    </source>
</evidence>
<evidence type="ECO:0000256" key="3">
    <source>
        <dbReference type="ARBA" id="ARBA00023163"/>
    </source>
</evidence>
<keyword evidence="1" id="KW-0805">Transcription regulation</keyword>
<proteinExistence type="predicted"/>
<evidence type="ECO:0000313" key="6">
    <source>
        <dbReference type="Proteomes" id="UP001589838"/>
    </source>
</evidence>
<accession>A0ABV6KFY9</accession>
<dbReference type="EMBL" id="JBHLUX010000063">
    <property type="protein sequence ID" value="MFC0472236.1"/>
    <property type="molecule type" value="Genomic_DNA"/>
</dbReference>
<dbReference type="Gene3D" id="1.20.120.530">
    <property type="entry name" value="GntR ligand-binding domain-like"/>
    <property type="match status" value="1"/>
</dbReference>
<dbReference type="PANTHER" id="PTHR43537:SF5">
    <property type="entry name" value="UXU OPERON TRANSCRIPTIONAL REGULATOR"/>
    <property type="match status" value="1"/>
</dbReference>
<dbReference type="InterPro" id="IPR036390">
    <property type="entry name" value="WH_DNA-bd_sf"/>
</dbReference>
<protein>
    <submittedName>
        <fullName evidence="5">GntR family transcriptional regulator</fullName>
    </submittedName>
</protein>
<dbReference type="Gene3D" id="1.10.10.10">
    <property type="entry name" value="Winged helix-like DNA-binding domain superfamily/Winged helix DNA-binding domain"/>
    <property type="match status" value="1"/>
</dbReference>
<dbReference type="SUPFAM" id="SSF46785">
    <property type="entry name" value="Winged helix' DNA-binding domain"/>
    <property type="match status" value="1"/>
</dbReference>
<dbReference type="InterPro" id="IPR036388">
    <property type="entry name" value="WH-like_DNA-bd_sf"/>
</dbReference>
<feature type="domain" description="HTH gntR-type" evidence="4">
    <location>
        <begin position="12"/>
        <end position="79"/>
    </location>
</feature>
<sequence>MELIIEEKNTKSSIRDFVYHTLKMNIINLHLKPNQSISETEVSKALNVSRTPVHESFLKLSQEGLLEVFPQKSTVVSLIDLALVEEARFMREHMEKEIIKLACIDFPNKEIQSLKENLKKQQICLEEKEYVRLLELDEEFHKTIFKGCRKPRIWSAIQQMNSDLNRLRMLRLIENYKLDDIFKQHQIILDSIIKKDPEKGISIMTEHLRLVEIEGEEIKKNNPGYFKEK</sequence>
<dbReference type="InterPro" id="IPR000524">
    <property type="entry name" value="Tscrpt_reg_HTH_GntR"/>
</dbReference>
<dbReference type="InterPro" id="IPR008920">
    <property type="entry name" value="TF_FadR/GntR_C"/>
</dbReference>
<dbReference type="PANTHER" id="PTHR43537">
    <property type="entry name" value="TRANSCRIPTIONAL REGULATOR, GNTR FAMILY"/>
    <property type="match status" value="1"/>
</dbReference>
<keyword evidence="6" id="KW-1185">Reference proteome</keyword>
<comment type="caution">
    <text evidence="5">The sequence shown here is derived from an EMBL/GenBank/DDBJ whole genome shotgun (WGS) entry which is preliminary data.</text>
</comment>
<dbReference type="Pfam" id="PF07729">
    <property type="entry name" value="FCD"/>
    <property type="match status" value="1"/>
</dbReference>
<dbReference type="InterPro" id="IPR011711">
    <property type="entry name" value="GntR_C"/>
</dbReference>
<organism evidence="5 6">
    <name type="scientific">Halalkalibacter kiskunsagensis</name>
    <dbReference type="NCBI Taxonomy" id="1548599"/>
    <lineage>
        <taxon>Bacteria</taxon>
        <taxon>Bacillati</taxon>
        <taxon>Bacillota</taxon>
        <taxon>Bacilli</taxon>
        <taxon>Bacillales</taxon>
        <taxon>Bacillaceae</taxon>
        <taxon>Halalkalibacter</taxon>
    </lineage>
</organism>
<gene>
    <name evidence="5" type="ORF">ACFFHM_17470</name>
</gene>
<reference evidence="5 6" key="1">
    <citation type="submission" date="2024-09" db="EMBL/GenBank/DDBJ databases">
        <authorList>
            <person name="Sun Q."/>
            <person name="Mori K."/>
        </authorList>
    </citation>
    <scope>NUCLEOTIDE SEQUENCE [LARGE SCALE GENOMIC DNA]</scope>
    <source>
        <strain evidence="5 6">NCAIM B.02610</strain>
    </source>
</reference>
<evidence type="ECO:0000256" key="2">
    <source>
        <dbReference type="ARBA" id="ARBA00023125"/>
    </source>
</evidence>
<dbReference type="SUPFAM" id="SSF48008">
    <property type="entry name" value="GntR ligand-binding domain-like"/>
    <property type="match status" value="1"/>
</dbReference>
<dbReference type="SMART" id="SM00345">
    <property type="entry name" value="HTH_GNTR"/>
    <property type="match status" value="1"/>
</dbReference>
<evidence type="ECO:0000256" key="1">
    <source>
        <dbReference type="ARBA" id="ARBA00023015"/>
    </source>
</evidence>
<keyword evidence="2" id="KW-0238">DNA-binding</keyword>
<dbReference type="RefSeq" id="WP_335964130.1">
    <property type="nucleotide sequence ID" value="NZ_JAXBLX010000085.1"/>
</dbReference>
<name>A0ABV6KFY9_9BACI</name>
<evidence type="ECO:0000313" key="5">
    <source>
        <dbReference type="EMBL" id="MFC0472236.1"/>
    </source>
</evidence>